<gene>
    <name evidence="3" type="ORF">Dda_9027</name>
</gene>
<feature type="compositionally biased region" description="Polar residues" evidence="1">
    <location>
        <begin position="29"/>
        <end position="46"/>
    </location>
</feature>
<dbReference type="AlphaFoldDB" id="A0AAD6NFI2"/>
<organism evidence="3 4">
    <name type="scientific">Drechslerella dactyloides</name>
    <name type="common">Nematode-trapping fungus</name>
    <name type="synonym">Arthrobotrys dactyloides</name>
    <dbReference type="NCBI Taxonomy" id="74499"/>
    <lineage>
        <taxon>Eukaryota</taxon>
        <taxon>Fungi</taxon>
        <taxon>Dikarya</taxon>
        <taxon>Ascomycota</taxon>
        <taxon>Pezizomycotina</taxon>
        <taxon>Orbiliomycetes</taxon>
        <taxon>Orbiliales</taxon>
        <taxon>Orbiliaceae</taxon>
        <taxon>Drechslerella</taxon>
    </lineage>
</organism>
<evidence type="ECO:0000313" key="3">
    <source>
        <dbReference type="EMBL" id="KAJ6256192.1"/>
    </source>
</evidence>
<evidence type="ECO:0000259" key="2">
    <source>
        <dbReference type="Pfam" id="PF24476"/>
    </source>
</evidence>
<keyword evidence="3" id="KW-0034">Amyloid</keyword>
<proteinExistence type="predicted"/>
<dbReference type="SUPFAM" id="SSF56112">
    <property type="entry name" value="Protein kinase-like (PK-like)"/>
    <property type="match status" value="1"/>
</dbReference>
<accession>A0AAD6NFI2</accession>
<dbReference type="PANTHER" id="PTHR37542:SF3">
    <property type="entry name" value="PRION-INHIBITION AND PROPAGATION HELO DOMAIN-CONTAINING PROTEIN"/>
    <property type="match status" value="1"/>
</dbReference>
<sequence length="512" mass="59445">MENLGRWSYDRIKGLKKYKSYFSDKSKNGACQSAETETRTPTAPSTPVQPFPLLRLPREIRDEVYKYFVLIDAPIEFETLRIFRIFPPALDLSIFRVNKQIHDEASGIFYSQNTFPIKLAINRTRSPGSPLYAYGFTVKYIAYWEEFTFHFRTDEPEMVYGPNCRIGQRDKVIAEDDIVLFPAPRYRHLLRRVRIAVLDNRKWRRSKPFDLKTYEDLRALGRTILIPLASRLNTVMADSGENLTVIIEVENRLASKEASVERWLEDETIENWRLAHFKPRRDPKVKMSGIEDGEALSVTGRTGVGRRPHFTVDFRPLLQHNLNTNLASALLLLHSSKWLHKNICSQNIIFFKPRSRGSPRFDMSHFREPYLTGFSHSRPDNPGEASMERPRADQLDFYRHPDFQKGHSRLNDIYSLGVVLFEISEWKSMKKLRDENKRHGLELKDEADVRSFLLKHCGAGKRLRGRMGDVYASVVLLCLNGDLGKAVDAQDDDSLIKEFWSRVVRELDSCRA</sequence>
<evidence type="ECO:0000256" key="1">
    <source>
        <dbReference type="SAM" id="MobiDB-lite"/>
    </source>
</evidence>
<dbReference type="InterPro" id="IPR056002">
    <property type="entry name" value="DUF7580"/>
</dbReference>
<feature type="region of interest" description="Disordered" evidence="1">
    <location>
        <begin position="25"/>
        <end position="46"/>
    </location>
</feature>
<keyword evidence="3" id="KW-0640">Prion</keyword>
<dbReference type="InterPro" id="IPR011009">
    <property type="entry name" value="Kinase-like_dom_sf"/>
</dbReference>
<evidence type="ECO:0000313" key="4">
    <source>
        <dbReference type="Proteomes" id="UP001221413"/>
    </source>
</evidence>
<feature type="domain" description="DUF7580" evidence="2">
    <location>
        <begin position="320"/>
        <end position="488"/>
    </location>
</feature>
<dbReference type="Pfam" id="PF24476">
    <property type="entry name" value="DUF7580"/>
    <property type="match status" value="1"/>
</dbReference>
<keyword evidence="4" id="KW-1185">Reference proteome</keyword>
<dbReference type="EMBL" id="JAQGDS010000014">
    <property type="protein sequence ID" value="KAJ6256192.1"/>
    <property type="molecule type" value="Genomic_DNA"/>
</dbReference>
<dbReference type="Proteomes" id="UP001221413">
    <property type="component" value="Unassembled WGS sequence"/>
</dbReference>
<dbReference type="PANTHER" id="PTHR37542">
    <property type="entry name" value="HELO DOMAIN-CONTAINING PROTEIN-RELATED"/>
    <property type="match status" value="1"/>
</dbReference>
<protein>
    <submittedName>
        <fullName evidence="3">Prion-inhibition and propagation-domain-containing protein</fullName>
    </submittedName>
</protein>
<reference evidence="3" key="1">
    <citation type="submission" date="2023-01" db="EMBL/GenBank/DDBJ databases">
        <title>The chitinases involved in constricting ring structure development in the nematode-trapping fungus Drechslerella dactyloides.</title>
        <authorList>
            <person name="Wang R."/>
            <person name="Zhang L."/>
            <person name="Tang P."/>
            <person name="Li S."/>
            <person name="Liang L."/>
        </authorList>
    </citation>
    <scope>NUCLEOTIDE SEQUENCE</scope>
    <source>
        <strain evidence="3">YMF1.00031</strain>
    </source>
</reference>
<comment type="caution">
    <text evidence="3">The sequence shown here is derived from an EMBL/GenBank/DDBJ whole genome shotgun (WGS) entry which is preliminary data.</text>
</comment>
<name>A0AAD6NFI2_DREDA</name>
<dbReference type="Gene3D" id="1.10.510.10">
    <property type="entry name" value="Transferase(Phosphotransferase) domain 1"/>
    <property type="match status" value="1"/>
</dbReference>